<protein>
    <submittedName>
        <fullName evidence="3">Uncharacterized protein</fullName>
    </submittedName>
</protein>
<dbReference type="HOGENOM" id="CLU_1896138_0_0_1"/>
<accession>S8ATV0</accession>
<gene>
    <name evidence="3" type="ORF">H072_1615</name>
</gene>
<keyword evidence="4" id="KW-1185">Reference proteome</keyword>
<evidence type="ECO:0000256" key="2">
    <source>
        <dbReference type="SAM" id="SignalP"/>
    </source>
</evidence>
<sequence length="134" mass="14095">MKLSSCILSAALITAAQCVVVPTLANPPTLAECNQAANVQDPTDTKANGNCFVLCQLCTSATGPDCWNTFYETCKISETPTPTGPPSSSGSPSGRDCALAKSREHPEEPKSNQGCALMCTSKFEATYLGYKLKP</sequence>
<comment type="caution">
    <text evidence="3">The sequence shown here is derived from an EMBL/GenBank/DDBJ whole genome shotgun (WGS) entry which is preliminary data.</text>
</comment>
<reference evidence="3 4" key="1">
    <citation type="journal article" date="2013" name="PLoS Genet.">
        <title>Genomic mechanisms accounting for the adaptation to parasitism in nematode-trapping fungi.</title>
        <authorList>
            <person name="Meerupati T."/>
            <person name="Andersson K.M."/>
            <person name="Friman E."/>
            <person name="Kumar D."/>
            <person name="Tunlid A."/>
            <person name="Ahren D."/>
        </authorList>
    </citation>
    <scope>NUCLEOTIDE SEQUENCE [LARGE SCALE GENOMIC DNA]</scope>
    <source>
        <strain evidence="3 4">CBS 200.50</strain>
    </source>
</reference>
<evidence type="ECO:0000313" key="4">
    <source>
        <dbReference type="Proteomes" id="UP000015100"/>
    </source>
</evidence>
<feature type="region of interest" description="Disordered" evidence="1">
    <location>
        <begin position="78"/>
        <end position="114"/>
    </location>
</feature>
<proteinExistence type="predicted"/>
<feature type="chain" id="PRO_5004547988" evidence="2">
    <location>
        <begin position="19"/>
        <end position="134"/>
    </location>
</feature>
<evidence type="ECO:0000313" key="3">
    <source>
        <dbReference type="EMBL" id="EPS44386.1"/>
    </source>
</evidence>
<name>S8ATV0_DACHA</name>
<feature type="compositionally biased region" description="Basic and acidic residues" evidence="1">
    <location>
        <begin position="101"/>
        <end position="110"/>
    </location>
</feature>
<dbReference type="EMBL" id="AQGS01000047">
    <property type="protein sequence ID" value="EPS44386.1"/>
    <property type="molecule type" value="Genomic_DNA"/>
</dbReference>
<reference evidence="4" key="2">
    <citation type="submission" date="2013-04" db="EMBL/GenBank/DDBJ databases">
        <title>Genomic mechanisms accounting for the adaptation to parasitism in nematode-trapping fungi.</title>
        <authorList>
            <person name="Ahren D.G."/>
        </authorList>
    </citation>
    <scope>NUCLEOTIDE SEQUENCE [LARGE SCALE GENOMIC DNA]</scope>
    <source>
        <strain evidence="4">CBS 200.50</strain>
    </source>
</reference>
<dbReference type="Proteomes" id="UP000015100">
    <property type="component" value="Unassembled WGS sequence"/>
</dbReference>
<organism evidence="3 4">
    <name type="scientific">Dactylellina haptotyla (strain CBS 200.50)</name>
    <name type="common">Nematode-trapping fungus</name>
    <name type="synonym">Monacrosporium haptotylum</name>
    <dbReference type="NCBI Taxonomy" id="1284197"/>
    <lineage>
        <taxon>Eukaryota</taxon>
        <taxon>Fungi</taxon>
        <taxon>Dikarya</taxon>
        <taxon>Ascomycota</taxon>
        <taxon>Pezizomycotina</taxon>
        <taxon>Orbiliomycetes</taxon>
        <taxon>Orbiliales</taxon>
        <taxon>Orbiliaceae</taxon>
        <taxon>Dactylellina</taxon>
    </lineage>
</organism>
<feature type="signal peptide" evidence="2">
    <location>
        <begin position="1"/>
        <end position="18"/>
    </location>
</feature>
<dbReference type="AlphaFoldDB" id="S8ATV0"/>
<keyword evidence="2" id="KW-0732">Signal</keyword>
<evidence type="ECO:0000256" key="1">
    <source>
        <dbReference type="SAM" id="MobiDB-lite"/>
    </source>
</evidence>